<feature type="domain" description="Carrier" evidence="2">
    <location>
        <begin position="14"/>
        <end position="102"/>
    </location>
</feature>
<dbReference type="InterPro" id="IPR036736">
    <property type="entry name" value="ACP-like_sf"/>
</dbReference>
<dbReference type="InterPro" id="IPR009081">
    <property type="entry name" value="PP-bd_ACP"/>
</dbReference>
<organism evidence="3 4">
    <name type="scientific">Alkalilimnicola ehrlichii</name>
    <dbReference type="NCBI Taxonomy" id="351052"/>
    <lineage>
        <taxon>Bacteria</taxon>
        <taxon>Pseudomonadati</taxon>
        <taxon>Pseudomonadota</taxon>
        <taxon>Gammaproteobacteria</taxon>
        <taxon>Chromatiales</taxon>
        <taxon>Ectothiorhodospiraceae</taxon>
        <taxon>Alkalilimnicola</taxon>
    </lineage>
</organism>
<comment type="caution">
    <text evidence="3">The sequence shown here is derived from an EMBL/GenBank/DDBJ whole genome shotgun (WGS) entry which is preliminary data.</text>
</comment>
<dbReference type="Pfam" id="PF00550">
    <property type="entry name" value="PP-binding"/>
    <property type="match status" value="1"/>
</dbReference>
<evidence type="ECO:0000259" key="2">
    <source>
        <dbReference type="PROSITE" id="PS50075"/>
    </source>
</evidence>
<dbReference type="PROSITE" id="PS50075">
    <property type="entry name" value="CARRIER"/>
    <property type="match status" value="1"/>
</dbReference>
<accession>A0A3E0WKT5</accession>
<name>A0A3E0WKT5_9GAMM</name>
<dbReference type="EMBL" id="NFZW01000020">
    <property type="protein sequence ID" value="RFA33570.1"/>
    <property type="molecule type" value="Genomic_DNA"/>
</dbReference>
<reference evidence="4" key="1">
    <citation type="submission" date="2017-05" db="EMBL/GenBank/DDBJ databases">
        <authorList>
            <person name="Sharma S."/>
            <person name="Sidhu C."/>
            <person name="Pinnaka A.K."/>
        </authorList>
    </citation>
    <scope>NUCLEOTIDE SEQUENCE [LARGE SCALE GENOMIC DNA]</scope>
    <source>
        <strain evidence="4">AK93</strain>
    </source>
</reference>
<dbReference type="AlphaFoldDB" id="A0A3E0WKT5"/>
<protein>
    <recommendedName>
        <fullName evidence="2">Carrier domain-containing protein</fullName>
    </recommendedName>
</protein>
<feature type="region of interest" description="Disordered" evidence="1">
    <location>
        <begin position="103"/>
        <end position="122"/>
    </location>
</feature>
<keyword evidence="4" id="KW-1185">Reference proteome</keyword>
<dbReference type="Proteomes" id="UP000256763">
    <property type="component" value="Unassembled WGS sequence"/>
</dbReference>
<sequence length="122" mass="13108">MSDSQGEPNAAASEGVETRLLTLIARLSAEVRSGPPGQALPPITLDSHLERDLGLDSLARAELLTRIDTAFNVTLPEDAFHADSARALMPLIGMADMYGDAVDRPPRPLLRASDRSCEADQR</sequence>
<dbReference type="Gene3D" id="1.10.1200.10">
    <property type="entry name" value="ACP-like"/>
    <property type="match status" value="1"/>
</dbReference>
<evidence type="ECO:0000256" key="1">
    <source>
        <dbReference type="SAM" id="MobiDB-lite"/>
    </source>
</evidence>
<gene>
    <name evidence="3" type="ORF">CAL65_17100</name>
</gene>
<proteinExistence type="predicted"/>
<evidence type="ECO:0000313" key="3">
    <source>
        <dbReference type="EMBL" id="RFA33570.1"/>
    </source>
</evidence>
<evidence type="ECO:0000313" key="4">
    <source>
        <dbReference type="Proteomes" id="UP000256763"/>
    </source>
</evidence>
<dbReference type="SUPFAM" id="SSF47336">
    <property type="entry name" value="ACP-like"/>
    <property type="match status" value="1"/>
</dbReference>
<dbReference type="RefSeq" id="WP_116348265.1">
    <property type="nucleotide sequence ID" value="NZ_NFZV01000015.1"/>
</dbReference>